<dbReference type="InterPro" id="IPR036638">
    <property type="entry name" value="HLH_DNA-bd_sf"/>
</dbReference>
<gene>
    <name evidence="3" type="ORF">P5673_006220</name>
</gene>
<feature type="domain" description="BHLH" evidence="2">
    <location>
        <begin position="283"/>
        <end position="335"/>
    </location>
</feature>
<dbReference type="Proteomes" id="UP001249851">
    <property type="component" value="Unassembled WGS sequence"/>
</dbReference>
<dbReference type="GO" id="GO:0046983">
    <property type="term" value="F:protein dimerization activity"/>
    <property type="evidence" value="ECO:0007669"/>
    <property type="project" value="InterPro"/>
</dbReference>
<dbReference type="EMBL" id="JARQWQ010000010">
    <property type="protein sequence ID" value="KAK2569307.1"/>
    <property type="molecule type" value="Genomic_DNA"/>
</dbReference>
<evidence type="ECO:0000259" key="2">
    <source>
        <dbReference type="PROSITE" id="PS50888"/>
    </source>
</evidence>
<reference evidence="3" key="1">
    <citation type="journal article" date="2023" name="G3 (Bethesda)">
        <title>Whole genome assembly and annotation of the endangered Caribbean coral Acropora cervicornis.</title>
        <authorList>
            <person name="Selwyn J.D."/>
            <person name="Vollmer S.V."/>
        </authorList>
    </citation>
    <scope>NUCLEOTIDE SEQUENCE</scope>
    <source>
        <strain evidence="3">K2</strain>
    </source>
</reference>
<dbReference type="Pfam" id="PF00010">
    <property type="entry name" value="HLH"/>
    <property type="match status" value="1"/>
</dbReference>
<keyword evidence="1" id="KW-0238">DNA-binding</keyword>
<keyword evidence="4" id="KW-1185">Reference proteome</keyword>
<dbReference type="AlphaFoldDB" id="A0AAD9QXR9"/>
<evidence type="ECO:0000256" key="1">
    <source>
        <dbReference type="ARBA" id="ARBA00023125"/>
    </source>
</evidence>
<evidence type="ECO:0000313" key="3">
    <source>
        <dbReference type="EMBL" id="KAK2569307.1"/>
    </source>
</evidence>
<sequence>MKTVPSEVSEMNETYRCNPTTLSQLQDKVLRSMVRKCDNENLQSQVVPQSDCVSKKEAAVLCLNSCSLKCHENCSKDFSREVSSSIFDKRDNIEATLQNLQRDVKNGITPLVSITTCSSPEPLRTPTFQFSPLSKSPARTSEGPLSPLAAMIMSPFGRKMSEDLSVYLPDNFTPVATLERLENSVTSTVFEFPTVVVNREDYHKTGGKFKRNGGEGIKSGFICSETDFEGHDRVDAENADVFVDLDAINCLEELQTIVNCEIESDAPERGQKKRKSQEELAENVLHFRNKLERRRRNEMNFKFDKLRQCIPAIEKREKVAKIVVLRSAVEYIRELQEQDSLLAKQKDFEKMKNGQLLKKLVKINS</sequence>
<dbReference type="PANTHER" id="PTHR45851">
    <property type="entry name" value="MYC PROTO-ONCOGENE"/>
    <property type="match status" value="1"/>
</dbReference>
<comment type="caution">
    <text evidence="3">The sequence shown here is derived from an EMBL/GenBank/DDBJ whole genome shotgun (WGS) entry which is preliminary data.</text>
</comment>
<dbReference type="InterPro" id="IPR050433">
    <property type="entry name" value="Myc_transcription_factors"/>
</dbReference>
<dbReference type="Gene3D" id="4.10.280.10">
    <property type="entry name" value="Helix-loop-helix DNA-binding domain"/>
    <property type="match status" value="1"/>
</dbReference>
<evidence type="ECO:0000313" key="4">
    <source>
        <dbReference type="Proteomes" id="UP001249851"/>
    </source>
</evidence>
<protein>
    <submittedName>
        <fullName evidence="3">N-myc proto-oncogene protein</fullName>
    </submittedName>
</protein>
<reference evidence="3" key="2">
    <citation type="journal article" date="2023" name="Science">
        <title>Genomic signatures of disease resistance in endangered staghorn corals.</title>
        <authorList>
            <person name="Vollmer S.V."/>
            <person name="Selwyn J.D."/>
            <person name="Despard B.A."/>
            <person name="Roesel C.L."/>
        </authorList>
    </citation>
    <scope>NUCLEOTIDE SEQUENCE</scope>
    <source>
        <strain evidence="3">K2</strain>
    </source>
</reference>
<dbReference type="PRINTS" id="PR00044">
    <property type="entry name" value="LEUZIPPRMYC"/>
</dbReference>
<organism evidence="3 4">
    <name type="scientific">Acropora cervicornis</name>
    <name type="common">Staghorn coral</name>
    <dbReference type="NCBI Taxonomy" id="6130"/>
    <lineage>
        <taxon>Eukaryota</taxon>
        <taxon>Metazoa</taxon>
        <taxon>Cnidaria</taxon>
        <taxon>Anthozoa</taxon>
        <taxon>Hexacorallia</taxon>
        <taxon>Scleractinia</taxon>
        <taxon>Astrocoeniina</taxon>
        <taxon>Acroporidae</taxon>
        <taxon>Acropora</taxon>
    </lineage>
</organism>
<dbReference type="InterPro" id="IPR002418">
    <property type="entry name" value="Tscrpt_reg_Myc"/>
</dbReference>
<dbReference type="SMART" id="SM00353">
    <property type="entry name" value="HLH"/>
    <property type="match status" value="1"/>
</dbReference>
<dbReference type="CDD" id="cd11400">
    <property type="entry name" value="bHLHzip_Myc"/>
    <property type="match status" value="1"/>
</dbReference>
<accession>A0AAD9QXR9</accession>
<dbReference type="SUPFAM" id="SSF47459">
    <property type="entry name" value="HLH, helix-loop-helix DNA-binding domain"/>
    <property type="match status" value="1"/>
</dbReference>
<dbReference type="GO" id="GO:0003677">
    <property type="term" value="F:DNA binding"/>
    <property type="evidence" value="ECO:0007669"/>
    <property type="project" value="UniProtKB-KW"/>
</dbReference>
<name>A0AAD9QXR9_ACRCE</name>
<dbReference type="PROSITE" id="PS50888">
    <property type="entry name" value="BHLH"/>
    <property type="match status" value="1"/>
</dbReference>
<dbReference type="InterPro" id="IPR011598">
    <property type="entry name" value="bHLH_dom"/>
</dbReference>
<proteinExistence type="predicted"/>
<dbReference type="GO" id="GO:0003700">
    <property type="term" value="F:DNA-binding transcription factor activity"/>
    <property type="evidence" value="ECO:0007669"/>
    <property type="project" value="InterPro"/>
</dbReference>